<organism evidence="6 7">
    <name type="scientific">Hyalella azteca</name>
    <name type="common">Amphipod</name>
    <dbReference type="NCBI Taxonomy" id="294128"/>
    <lineage>
        <taxon>Eukaryota</taxon>
        <taxon>Metazoa</taxon>
        <taxon>Ecdysozoa</taxon>
        <taxon>Arthropoda</taxon>
        <taxon>Crustacea</taxon>
        <taxon>Multicrustacea</taxon>
        <taxon>Malacostraca</taxon>
        <taxon>Eumalacostraca</taxon>
        <taxon>Peracarida</taxon>
        <taxon>Amphipoda</taxon>
        <taxon>Senticaudata</taxon>
        <taxon>Talitrida</taxon>
        <taxon>Talitroidea</taxon>
        <taxon>Hyalellidae</taxon>
        <taxon>Hyalella</taxon>
    </lineage>
</organism>
<dbReference type="AlphaFoldDB" id="A0A8B7NZF7"/>
<keyword evidence="3" id="KW-0808">Transferase</keyword>
<evidence type="ECO:0000313" key="7">
    <source>
        <dbReference type="RefSeq" id="XP_018019214.1"/>
    </source>
</evidence>
<evidence type="ECO:0000313" key="8">
    <source>
        <dbReference type="RefSeq" id="XP_047738851.1"/>
    </source>
</evidence>
<keyword evidence="2" id="KW-0489">Methyltransferase</keyword>
<keyword evidence="6" id="KW-1185">Reference proteome</keyword>
<dbReference type="KEGG" id="hazt:108675695"/>
<dbReference type="GO" id="GO:0016279">
    <property type="term" value="F:protein-lysine N-methyltransferase activity"/>
    <property type="evidence" value="ECO:0007669"/>
    <property type="project" value="InterPro"/>
</dbReference>
<dbReference type="InterPro" id="IPR026170">
    <property type="entry name" value="FAM173A/B"/>
</dbReference>
<keyword evidence="5" id="KW-0472">Membrane</keyword>
<dbReference type="Gene3D" id="3.40.50.150">
    <property type="entry name" value="Vaccinia Virus protein VP39"/>
    <property type="match status" value="1"/>
</dbReference>
<evidence type="ECO:0000313" key="6">
    <source>
        <dbReference type="Proteomes" id="UP000694843"/>
    </source>
</evidence>
<dbReference type="OMA" id="NPWLVAY"/>
<proteinExistence type="inferred from homology"/>
<keyword evidence="5" id="KW-0812">Transmembrane</keyword>
<evidence type="ECO:0000256" key="2">
    <source>
        <dbReference type="ARBA" id="ARBA00022603"/>
    </source>
</evidence>
<dbReference type="GO" id="GO:1905706">
    <property type="term" value="P:regulation of mitochondrial ATP synthesis coupled proton transport"/>
    <property type="evidence" value="ECO:0007669"/>
    <property type="project" value="TreeGrafter"/>
</dbReference>
<evidence type="ECO:0000256" key="5">
    <source>
        <dbReference type="SAM" id="Phobius"/>
    </source>
</evidence>
<keyword evidence="5" id="KW-1133">Transmembrane helix</keyword>
<protein>
    <submittedName>
        <fullName evidence="7 8">ATP synthase subunit C lysine N-methyltransferase</fullName>
    </submittedName>
</protein>
<keyword evidence="4" id="KW-0949">S-adenosyl-L-methionine</keyword>
<dbReference type="Proteomes" id="UP000694843">
    <property type="component" value="Unplaced"/>
</dbReference>
<dbReference type="OrthoDB" id="66144at2759"/>
<sequence length="241" mass="26138">MSNALPSIGLDELFKADASSSSTIESKSRSHLIGLILAGVTGGAAIVLSVVAAPFVAPALRKVCLPYVPASAAQVENVIAALRLTSARSVVDLGSGDGRLVLAACKELGVRGTGVELNPWLVLYSRYRAWRDGVSHCASFTTTDLWKLDLRPYDCVLIFGVQQMMSQLEHKLDAELGRDSAVVACRFPLPQRKPYRTIGSGIDTVWLYTNALPRHDFADYPFHKFSGVSQHADVRAADNFY</sequence>
<dbReference type="GO" id="GO:0005739">
    <property type="term" value="C:mitochondrion"/>
    <property type="evidence" value="ECO:0007669"/>
    <property type="project" value="TreeGrafter"/>
</dbReference>
<dbReference type="InterPro" id="IPR029063">
    <property type="entry name" value="SAM-dependent_MTases_sf"/>
</dbReference>
<dbReference type="PANTHER" id="PTHR13610">
    <property type="entry name" value="METHYLTRANSFERASE DOMAIN-CONTAINING PROTEIN"/>
    <property type="match status" value="1"/>
</dbReference>
<reference evidence="7 8" key="1">
    <citation type="submission" date="2025-04" db="UniProtKB">
        <authorList>
            <consortium name="RefSeq"/>
        </authorList>
    </citation>
    <scope>IDENTIFICATION</scope>
    <source>
        <tissue evidence="7 8">Whole organism</tissue>
    </source>
</reference>
<evidence type="ECO:0000256" key="3">
    <source>
        <dbReference type="ARBA" id="ARBA00022679"/>
    </source>
</evidence>
<name>A0A8B7NZF7_HYAAZ</name>
<feature type="transmembrane region" description="Helical" evidence="5">
    <location>
        <begin position="32"/>
        <end position="57"/>
    </location>
</feature>
<evidence type="ECO:0000256" key="4">
    <source>
        <dbReference type="ARBA" id="ARBA00022691"/>
    </source>
</evidence>
<accession>A0A8B7NZF7</accession>
<dbReference type="GeneID" id="108675695"/>
<dbReference type="RefSeq" id="XP_047738851.1">
    <property type="nucleotide sequence ID" value="XM_047882895.1"/>
</dbReference>
<gene>
    <name evidence="7 8" type="primary">LOC108675695</name>
</gene>
<dbReference type="GO" id="GO:0032259">
    <property type="term" value="P:methylation"/>
    <property type="evidence" value="ECO:0007669"/>
    <property type="project" value="UniProtKB-KW"/>
</dbReference>
<comment type="similarity">
    <text evidence="1">Belongs to the ANT/ATPSC lysine N-methyltransferase family.</text>
</comment>
<dbReference type="RefSeq" id="XP_018019214.1">
    <property type="nucleotide sequence ID" value="XM_018163725.2"/>
</dbReference>
<dbReference type="SUPFAM" id="SSF53335">
    <property type="entry name" value="S-adenosyl-L-methionine-dependent methyltransferases"/>
    <property type="match status" value="1"/>
</dbReference>
<evidence type="ECO:0000256" key="1">
    <source>
        <dbReference type="ARBA" id="ARBA00010633"/>
    </source>
</evidence>
<dbReference type="PANTHER" id="PTHR13610:SF9">
    <property type="entry name" value="FI06469P"/>
    <property type="match status" value="1"/>
</dbReference>